<evidence type="ECO:0000256" key="6">
    <source>
        <dbReference type="SAM" id="MobiDB-lite"/>
    </source>
</evidence>
<dbReference type="InterPro" id="IPR059164">
    <property type="entry name" value="HAT_PRP39_C"/>
</dbReference>
<comment type="subcellular location">
    <subcellularLocation>
        <location evidence="1">Nucleus</location>
    </subcellularLocation>
</comment>
<feature type="compositionally biased region" description="Low complexity" evidence="6">
    <location>
        <begin position="177"/>
        <end position="213"/>
    </location>
</feature>
<dbReference type="SMART" id="SM00386">
    <property type="entry name" value="HAT"/>
    <property type="match status" value="3"/>
</dbReference>
<name>A0A7S2WF43_9STRA</name>
<evidence type="ECO:0000256" key="5">
    <source>
        <dbReference type="ARBA" id="ARBA00023242"/>
    </source>
</evidence>
<feature type="region of interest" description="Disordered" evidence="6">
    <location>
        <begin position="249"/>
        <end position="280"/>
    </location>
</feature>
<evidence type="ECO:0000256" key="3">
    <source>
        <dbReference type="ARBA" id="ARBA00022737"/>
    </source>
</evidence>
<evidence type="ECO:0000256" key="4">
    <source>
        <dbReference type="ARBA" id="ARBA00023187"/>
    </source>
</evidence>
<feature type="compositionally biased region" description="Polar residues" evidence="6">
    <location>
        <begin position="385"/>
        <end position="394"/>
    </location>
</feature>
<dbReference type="EMBL" id="HBHJ01014210">
    <property type="protein sequence ID" value="CAD9684406.1"/>
    <property type="molecule type" value="Transcribed_RNA"/>
</dbReference>
<dbReference type="Pfam" id="PF23241">
    <property type="entry name" value="HAT_PRP39_C"/>
    <property type="match status" value="1"/>
</dbReference>
<dbReference type="SUPFAM" id="SSF48452">
    <property type="entry name" value="TPR-like"/>
    <property type="match status" value="1"/>
</dbReference>
<feature type="region of interest" description="Disordered" evidence="6">
    <location>
        <begin position="377"/>
        <end position="408"/>
    </location>
</feature>
<proteinExistence type="predicted"/>
<reference evidence="7" key="1">
    <citation type="submission" date="2021-01" db="EMBL/GenBank/DDBJ databases">
        <authorList>
            <person name="Corre E."/>
            <person name="Pelletier E."/>
            <person name="Niang G."/>
            <person name="Scheremetjew M."/>
            <person name="Finn R."/>
            <person name="Kale V."/>
            <person name="Holt S."/>
            <person name="Cochrane G."/>
            <person name="Meng A."/>
            <person name="Brown T."/>
            <person name="Cohen L."/>
        </authorList>
    </citation>
    <scope>NUCLEOTIDE SEQUENCE</scope>
    <source>
        <strain evidence="7">CCMP1243</strain>
    </source>
</reference>
<dbReference type="Gene3D" id="1.25.40.10">
    <property type="entry name" value="Tetratricopeptide repeat domain"/>
    <property type="match status" value="1"/>
</dbReference>
<feature type="region of interest" description="Disordered" evidence="6">
    <location>
        <begin position="142"/>
        <end position="218"/>
    </location>
</feature>
<gene>
    <name evidence="7" type="ORF">RMAR1173_LOCUS9309</name>
</gene>
<dbReference type="InterPro" id="IPR011990">
    <property type="entry name" value="TPR-like_helical_dom_sf"/>
</dbReference>
<dbReference type="AlphaFoldDB" id="A0A7S2WF43"/>
<accession>A0A7S2WF43</accession>
<keyword evidence="5" id="KW-0539">Nucleus</keyword>
<dbReference type="InterPro" id="IPR003107">
    <property type="entry name" value="HAT"/>
</dbReference>
<dbReference type="GO" id="GO:0006396">
    <property type="term" value="P:RNA processing"/>
    <property type="evidence" value="ECO:0007669"/>
    <property type="project" value="InterPro"/>
</dbReference>
<keyword evidence="3" id="KW-0677">Repeat</keyword>
<keyword evidence="2" id="KW-0507">mRNA processing</keyword>
<evidence type="ECO:0000256" key="1">
    <source>
        <dbReference type="ARBA" id="ARBA00004123"/>
    </source>
</evidence>
<evidence type="ECO:0000256" key="2">
    <source>
        <dbReference type="ARBA" id="ARBA00022664"/>
    </source>
</evidence>
<feature type="compositionally biased region" description="Low complexity" evidence="6">
    <location>
        <begin position="512"/>
        <end position="540"/>
    </location>
</feature>
<sequence>MAGLLSARKVFEDAIERERQRVAEGDPAETRRLRDLWLAYAELEKEKKQWKQAVTVYESAVGSPPTDQVASVWTQYAQFCRNRNKLKNADKIFLRALSTLQSDSGREEVMQAYLEFRRSALEDTELTLEVLRERLSLRNMSLSQAPTPAPAAAAAAPTPAPVPPVPQSHSPPEADIAGASPEAPSAPPAATAAAAAATAAARATTPAPPAQSANEDEEVQFQGVMSLEEQLQQRVEQAESSGSMVVLEDVGRKRKRGDNDEEEVGDAGSIELQDPESSAHTEVAVLASMAQEPLVSGEAAVEQDDRASTEGIVCDLATPLEQASPPAQYLSPDLLGQLHQFYGTHTGIIHIIHALHMVHTLAAKGAKDHHELLDAREASCRKSQKATTKASRTPASMHPSIQEKVAQDESSLEKLRLDLARRSESTLDEIRALQQRVLLQAGTPGITESSELAQIWQHRRIVRALLHMHHHSGAPKALPSTVAATPMHAGQPAYGTPAQHPVGAPVYPTPTPTAAAAPQPAWRTAPLPVAQSSATPAQSSATMKLMALLKKKARTEG</sequence>
<organism evidence="7">
    <name type="scientific">Rhizochromulina marina</name>
    <dbReference type="NCBI Taxonomy" id="1034831"/>
    <lineage>
        <taxon>Eukaryota</taxon>
        <taxon>Sar</taxon>
        <taxon>Stramenopiles</taxon>
        <taxon>Ochrophyta</taxon>
        <taxon>Dictyochophyceae</taxon>
        <taxon>Rhizochromulinales</taxon>
        <taxon>Rhizochromulina</taxon>
    </lineage>
</organism>
<evidence type="ECO:0008006" key="8">
    <source>
        <dbReference type="Google" id="ProtNLM"/>
    </source>
</evidence>
<feature type="region of interest" description="Disordered" evidence="6">
    <location>
        <begin position="508"/>
        <end position="540"/>
    </location>
</feature>
<keyword evidence="4" id="KW-0508">mRNA splicing</keyword>
<protein>
    <recommendedName>
        <fullName evidence="8">Suppressor of forked domain-containing protein</fullName>
    </recommendedName>
</protein>
<evidence type="ECO:0000313" key="7">
    <source>
        <dbReference type="EMBL" id="CAD9684406.1"/>
    </source>
</evidence>